<accession>A0ABT0LYL5</accession>
<dbReference type="EMBL" id="JALZWP010000002">
    <property type="protein sequence ID" value="MCL1627707.1"/>
    <property type="molecule type" value="Genomic_DNA"/>
</dbReference>
<evidence type="ECO:0000313" key="1">
    <source>
        <dbReference type="EMBL" id="MCL1627707.1"/>
    </source>
</evidence>
<protein>
    <recommendedName>
        <fullName evidence="3">Lipoprotein</fullName>
    </recommendedName>
</protein>
<reference evidence="1 2" key="1">
    <citation type="submission" date="2022-05" db="EMBL/GenBank/DDBJ databases">
        <title>Seasonal and diel survey of microbial diversity of the Tyrrhenian coast.</title>
        <authorList>
            <person name="Gattoni G."/>
            <person name="Corral P."/>
        </authorList>
    </citation>
    <scope>NUCLEOTIDE SEQUENCE [LARGE SCALE GENOMIC DNA]</scope>
    <source>
        <strain evidence="1 2">V10</strain>
    </source>
</reference>
<comment type="caution">
    <text evidence="1">The sequence shown here is derived from an EMBL/GenBank/DDBJ whole genome shotgun (WGS) entry which is preliminary data.</text>
</comment>
<dbReference type="RefSeq" id="WP_249056274.1">
    <property type="nucleotide sequence ID" value="NZ_JALZWP010000002.1"/>
</dbReference>
<keyword evidence="2" id="KW-1185">Reference proteome</keyword>
<dbReference type="Proteomes" id="UP001202550">
    <property type="component" value="Unassembled WGS sequence"/>
</dbReference>
<organism evidence="1 2">
    <name type="scientific">Roseinatronobacter domitianus</name>
    <dbReference type="NCBI Taxonomy" id="2940293"/>
    <lineage>
        <taxon>Bacteria</taxon>
        <taxon>Pseudomonadati</taxon>
        <taxon>Pseudomonadota</taxon>
        <taxon>Alphaproteobacteria</taxon>
        <taxon>Rhodobacterales</taxon>
        <taxon>Paracoccaceae</taxon>
        <taxon>Roseinatronobacter</taxon>
    </lineage>
</organism>
<evidence type="ECO:0000313" key="2">
    <source>
        <dbReference type="Proteomes" id="UP001202550"/>
    </source>
</evidence>
<proteinExistence type="predicted"/>
<name>A0ABT0LYL5_9RHOB</name>
<evidence type="ECO:0008006" key="3">
    <source>
        <dbReference type="Google" id="ProtNLM"/>
    </source>
</evidence>
<sequence>MGKFCSFMSSYKDKIEMKPKFKLILPLILMGCAQAQINTPPITVTPNDRAGAVGVDVYARARSQGNPVPRFRGQDTVQVRAFGQGENGRAELTGVSCKLDSGLYTASFATPANVVVPDYGANSPALFVRCEIGTQSGSSTVNVVNVTAQQRQSGAIGTGLLGAIIIGAVNAAATDNETDDFAYPPITVQLRDTSD</sequence>
<gene>
    <name evidence="1" type="ORF">M3N55_03100</name>
</gene>